<feature type="transmembrane region" description="Helical" evidence="8">
    <location>
        <begin position="96"/>
        <end position="115"/>
    </location>
</feature>
<keyword evidence="6 8" id="KW-1133">Transmembrane helix</keyword>
<keyword evidence="7 8" id="KW-0472">Membrane</keyword>
<reference evidence="11 12" key="1">
    <citation type="submission" date="2020-08" db="EMBL/GenBank/DDBJ databases">
        <title>Exploring microbial biodiversity for novel pathways involved in the catabolism of aromatic compounds derived from lignin.</title>
        <authorList>
            <person name="Elkins J."/>
        </authorList>
    </citation>
    <scope>NUCLEOTIDE SEQUENCE [LARGE SCALE GENOMIC DNA]</scope>
    <source>
        <strain evidence="11 12">B1D3A</strain>
    </source>
</reference>
<evidence type="ECO:0000256" key="4">
    <source>
        <dbReference type="ARBA" id="ARBA00019078"/>
    </source>
</evidence>
<dbReference type="Pfam" id="PF00462">
    <property type="entry name" value="Glutaredoxin"/>
    <property type="match status" value="1"/>
</dbReference>
<dbReference type="EMBL" id="JACHKA010000001">
    <property type="protein sequence ID" value="MBB5985343.1"/>
    <property type="molecule type" value="Genomic_DNA"/>
</dbReference>
<dbReference type="Pfam" id="PF07291">
    <property type="entry name" value="MauE"/>
    <property type="match status" value="1"/>
</dbReference>
<dbReference type="InterPro" id="IPR009908">
    <property type="entry name" value="Methylamine_util_MauE"/>
</dbReference>
<dbReference type="Gene3D" id="3.40.30.10">
    <property type="entry name" value="Glutaredoxin"/>
    <property type="match status" value="1"/>
</dbReference>
<comment type="pathway">
    <text evidence="3">One-carbon metabolism; methylamine degradation.</text>
</comment>
<feature type="transmembrane region" description="Helical" evidence="8">
    <location>
        <begin position="163"/>
        <end position="183"/>
    </location>
</feature>
<evidence type="ECO:0000313" key="12">
    <source>
        <dbReference type="Proteomes" id="UP001138540"/>
    </source>
</evidence>
<feature type="transmembrane region" description="Helical" evidence="8">
    <location>
        <begin position="121"/>
        <end position="143"/>
    </location>
</feature>
<evidence type="ECO:0000259" key="9">
    <source>
        <dbReference type="Pfam" id="PF00462"/>
    </source>
</evidence>
<evidence type="ECO:0000256" key="7">
    <source>
        <dbReference type="ARBA" id="ARBA00023136"/>
    </source>
</evidence>
<keyword evidence="5 8" id="KW-0812">Transmembrane</keyword>
<proteinExistence type="predicted"/>
<comment type="function">
    <text evidence="1">May be specifically involved in the processing, transport, and/or maturation of the MADH beta-subunit.</text>
</comment>
<comment type="subcellular location">
    <subcellularLocation>
        <location evidence="2">Membrane</location>
        <topology evidence="2">Multi-pass membrane protein</topology>
    </subcellularLocation>
</comment>
<evidence type="ECO:0000256" key="3">
    <source>
        <dbReference type="ARBA" id="ARBA00004856"/>
    </source>
</evidence>
<name>A0ABR6NFQ7_9SPHN</name>
<evidence type="ECO:0000256" key="5">
    <source>
        <dbReference type="ARBA" id="ARBA00022692"/>
    </source>
</evidence>
<evidence type="ECO:0000313" key="11">
    <source>
        <dbReference type="EMBL" id="MBB5985343.1"/>
    </source>
</evidence>
<feature type="transmembrane region" description="Helical" evidence="8">
    <location>
        <begin position="189"/>
        <end position="210"/>
    </location>
</feature>
<gene>
    <name evidence="11" type="ORF">HNP60_001317</name>
</gene>
<evidence type="ECO:0000256" key="2">
    <source>
        <dbReference type="ARBA" id="ARBA00004141"/>
    </source>
</evidence>
<feature type="transmembrane region" description="Helical" evidence="8">
    <location>
        <begin position="231"/>
        <end position="249"/>
    </location>
</feature>
<accession>A0ABR6NFQ7</accession>
<dbReference type="InterPro" id="IPR002109">
    <property type="entry name" value="Glutaredoxin"/>
</dbReference>
<evidence type="ECO:0000259" key="10">
    <source>
        <dbReference type="Pfam" id="PF07291"/>
    </source>
</evidence>
<dbReference type="PROSITE" id="PS51354">
    <property type="entry name" value="GLUTAREDOXIN_2"/>
    <property type="match status" value="1"/>
</dbReference>
<keyword evidence="12" id="KW-1185">Reference proteome</keyword>
<dbReference type="Proteomes" id="UP001138540">
    <property type="component" value="Unassembled WGS sequence"/>
</dbReference>
<feature type="domain" description="Methylamine utilisation protein MauE" evidence="10">
    <location>
        <begin position="127"/>
        <end position="249"/>
    </location>
</feature>
<dbReference type="SUPFAM" id="SSF52833">
    <property type="entry name" value="Thioredoxin-like"/>
    <property type="match status" value="1"/>
</dbReference>
<comment type="caution">
    <text evidence="11">The sequence shown here is derived from an EMBL/GenBank/DDBJ whole genome shotgun (WGS) entry which is preliminary data.</text>
</comment>
<evidence type="ECO:0000256" key="6">
    <source>
        <dbReference type="ARBA" id="ARBA00022989"/>
    </source>
</evidence>
<organism evidence="11 12">
    <name type="scientific">Sphingobium lignivorans</name>
    <dbReference type="NCBI Taxonomy" id="2735886"/>
    <lineage>
        <taxon>Bacteria</taxon>
        <taxon>Pseudomonadati</taxon>
        <taxon>Pseudomonadota</taxon>
        <taxon>Alphaproteobacteria</taxon>
        <taxon>Sphingomonadales</taxon>
        <taxon>Sphingomonadaceae</taxon>
        <taxon>Sphingobium</taxon>
    </lineage>
</organism>
<evidence type="ECO:0000256" key="8">
    <source>
        <dbReference type="SAM" id="Phobius"/>
    </source>
</evidence>
<dbReference type="RefSeq" id="WP_184151623.1">
    <property type="nucleotide sequence ID" value="NZ_JACHKA010000001.1"/>
</dbReference>
<sequence length="252" mass="27664">MAVSAAPAGREAILYRMVMPGHICPYGLKALHLLRRKGFSVDDRWLTSRAQTDAFKAEHDVRTTPQIFIDGERIGGHDDLRRYLGLKVHDPQATSYVPVLALFAVAALIALVIDWLTATPWLSIVTVERFISTAMILLAMLKLQDVDRFATMFLGYDLLARRWVPYAYLYPFAQLGAGVLMLAGALPWLAAPVALLIGGVGTVSVFKAVYIEKRSLKCACVGGGSNVPLGFVSLMEDILMSVMALWMMAGMM</sequence>
<protein>
    <recommendedName>
        <fullName evidence="4">Methylamine utilization protein MauE</fullName>
    </recommendedName>
</protein>
<feature type="domain" description="Glutaredoxin" evidence="9">
    <location>
        <begin position="24"/>
        <end position="74"/>
    </location>
</feature>
<evidence type="ECO:0000256" key="1">
    <source>
        <dbReference type="ARBA" id="ARBA00003475"/>
    </source>
</evidence>
<dbReference type="InterPro" id="IPR036249">
    <property type="entry name" value="Thioredoxin-like_sf"/>
</dbReference>